<dbReference type="InterPro" id="IPR006029">
    <property type="entry name" value="Neurotrans-gated_channel_TM"/>
</dbReference>
<evidence type="ECO:0000256" key="4">
    <source>
        <dbReference type="ARBA" id="ARBA00023180"/>
    </source>
</evidence>
<name>A0A9Q0D965_9TELE</name>
<dbReference type="GO" id="GO:0007214">
    <property type="term" value="P:gamma-aminobutyric acid signaling pathway"/>
    <property type="evidence" value="ECO:0007669"/>
    <property type="project" value="InterPro"/>
</dbReference>
<feature type="compositionally biased region" description="Pro residues" evidence="8">
    <location>
        <begin position="15"/>
        <end position="26"/>
    </location>
</feature>
<comment type="subcellular location">
    <subcellularLocation>
        <location evidence="7">Postsynaptic cell membrane</location>
        <topology evidence="7">Multi-pass membrane protein</topology>
    </subcellularLocation>
</comment>
<dbReference type="InterPro" id="IPR006201">
    <property type="entry name" value="Neur_channel"/>
</dbReference>
<dbReference type="EMBL" id="JANIIK010000119">
    <property type="protein sequence ID" value="KAJ3584554.1"/>
    <property type="molecule type" value="Genomic_DNA"/>
</dbReference>
<organism evidence="11 12">
    <name type="scientific">Muraenolepis orangiensis</name>
    <name type="common">Patagonian moray cod</name>
    <dbReference type="NCBI Taxonomy" id="630683"/>
    <lineage>
        <taxon>Eukaryota</taxon>
        <taxon>Metazoa</taxon>
        <taxon>Chordata</taxon>
        <taxon>Craniata</taxon>
        <taxon>Vertebrata</taxon>
        <taxon>Euteleostomi</taxon>
        <taxon>Actinopterygii</taxon>
        <taxon>Neopterygii</taxon>
        <taxon>Teleostei</taxon>
        <taxon>Neoteleostei</taxon>
        <taxon>Acanthomorphata</taxon>
        <taxon>Zeiogadaria</taxon>
        <taxon>Gadariae</taxon>
        <taxon>Gadiformes</taxon>
        <taxon>Muraenolepidoidei</taxon>
        <taxon>Muraenolepididae</taxon>
        <taxon>Muraenolepis</taxon>
    </lineage>
</organism>
<feature type="transmembrane region" description="Helical" evidence="9">
    <location>
        <begin position="179"/>
        <end position="198"/>
    </location>
</feature>
<keyword evidence="3" id="KW-0813">Transport</keyword>
<dbReference type="SUPFAM" id="SSF90112">
    <property type="entry name" value="Neurotransmitter-gated ion-channel transmembrane pore"/>
    <property type="match status" value="1"/>
</dbReference>
<dbReference type="Pfam" id="PF02932">
    <property type="entry name" value="Neur_chan_memb"/>
    <property type="match status" value="1"/>
</dbReference>
<evidence type="ECO:0000256" key="2">
    <source>
        <dbReference type="ARBA" id="ARBA00023157"/>
    </source>
</evidence>
<keyword evidence="6" id="KW-0628">Postsynaptic cell membrane</keyword>
<accession>A0A9Q0D965</accession>
<keyword evidence="2" id="KW-1015">Disulfide bond</keyword>
<reference evidence="11" key="1">
    <citation type="submission" date="2022-07" db="EMBL/GenBank/DDBJ databases">
        <title>Chromosome-level genome of Muraenolepis orangiensis.</title>
        <authorList>
            <person name="Kim J."/>
        </authorList>
    </citation>
    <scope>NUCLEOTIDE SEQUENCE</scope>
    <source>
        <strain evidence="11">KU_S4_2022</strain>
        <tissue evidence="11">Muscle</tissue>
    </source>
</reference>
<evidence type="ECO:0000259" key="10">
    <source>
        <dbReference type="Pfam" id="PF02932"/>
    </source>
</evidence>
<dbReference type="InterPro" id="IPR005437">
    <property type="entry name" value="GABRG-1/4"/>
</dbReference>
<evidence type="ECO:0000256" key="1">
    <source>
        <dbReference type="ARBA" id="ARBA00023018"/>
    </source>
</evidence>
<feature type="region of interest" description="Disordered" evidence="8">
    <location>
        <begin position="103"/>
        <end position="131"/>
    </location>
</feature>
<dbReference type="PANTHER" id="PTHR18945">
    <property type="entry name" value="NEUROTRANSMITTER GATED ION CHANNEL"/>
    <property type="match status" value="1"/>
</dbReference>
<evidence type="ECO:0000256" key="5">
    <source>
        <dbReference type="ARBA" id="ARBA00023214"/>
    </source>
</evidence>
<keyword evidence="5" id="KW-0868">Chloride</keyword>
<keyword evidence="9" id="KW-0812">Transmembrane</keyword>
<dbReference type="GO" id="GO:0034707">
    <property type="term" value="C:chloride channel complex"/>
    <property type="evidence" value="ECO:0007669"/>
    <property type="project" value="UniProtKB-KW"/>
</dbReference>
<feature type="domain" description="Neurotransmitter-gated ion-channel transmembrane" evidence="10">
    <location>
        <begin position="29"/>
        <end position="193"/>
    </location>
</feature>
<dbReference type="GO" id="GO:0004890">
    <property type="term" value="F:GABA-A receptor activity"/>
    <property type="evidence" value="ECO:0007669"/>
    <property type="project" value="InterPro"/>
</dbReference>
<dbReference type="Proteomes" id="UP001148018">
    <property type="component" value="Unassembled WGS sequence"/>
</dbReference>
<gene>
    <name evidence="11" type="ORF">NHX12_015049</name>
</gene>
<evidence type="ECO:0000256" key="6">
    <source>
        <dbReference type="ARBA" id="ARBA00023257"/>
    </source>
</evidence>
<evidence type="ECO:0000256" key="8">
    <source>
        <dbReference type="SAM" id="MobiDB-lite"/>
    </source>
</evidence>
<evidence type="ECO:0000256" key="7">
    <source>
        <dbReference type="ARBA" id="ARBA00034104"/>
    </source>
</evidence>
<dbReference type="OrthoDB" id="203862at2759"/>
<evidence type="ECO:0000313" key="11">
    <source>
        <dbReference type="EMBL" id="KAJ3584554.1"/>
    </source>
</evidence>
<keyword evidence="12" id="KW-1185">Reference proteome</keyword>
<dbReference type="PRINTS" id="PR00253">
    <property type="entry name" value="GABAARECEPTR"/>
</dbReference>
<dbReference type="PRINTS" id="PR01620">
    <property type="entry name" value="GABAARGAMMA"/>
</dbReference>
<dbReference type="Gene3D" id="1.20.58.390">
    <property type="entry name" value="Neurotransmitter-gated ion-channel transmembrane domain"/>
    <property type="match status" value="1"/>
</dbReference>
<feature type="region of interest" description="Disordered" evidence="8">
    <location>
        <begin position="1"/>
        <end position="28"/>
    </location>
</feature>
<keyword evidence="1" id="KW-0770">Synapse</keyword>
<proteinExistence type="predicted"/>
<dbReference type="InterPro" id="IPR038050">
    <property type="entry name" value="Neuro_actylchol_rec"/>
</dbReference>
<protein>
    <recommendedName>
        <fullName evidence="10">Neurotransmitter-gated ion-channel transmembrane domain-containing protein</fullName>
    </recommendedName>
</protein>
<dbReference type="GO" id="GO:0045211">
    <property type="term" value="C:postsynaptic membrane"/>
    <property type="evidence" value="ECO:0007669"/>
    <property type="project" value="UniProtKB-SubCell"/>
</dbReference>
<dbReference type="InterPro" id="IPR036719">
    <property type="entry name" value="Neuro-gated_channel_TM_sf"/>
</dbReference>
<keyword evidence="3" id="KW-0407">Ion channel</keyword>
<dbReference type="GO" id="GO:0005254">
    <property type="term" value="F:chloride channel activity"/>
    <property type="evidence" value="ECO:0007669"/>
    <property type="project" value="UniProtKB-KW"/>
</dbReference>
<keyword evidence="9" id="KW-1133">Transmembrane helix</keyword>
<sequence>MAHEPGAHHRVFSSPSPPPPPPPPSIHPGITTVLTMTTLSTVARNSLPRVSYVTAMDLFVTVCFLFVFAAMIEYAMLNYCSYGVKRPPAKTQRMVRDRRSPMMPMRNPPLWRDYEEEDAEEEDAATEEEDGGDDCPFECLDGKDCKSFFCCFEECRAEGGWRQGRIHLNIQELDAYSRVFFPTSFLLFNIVYWVSYLYL</sequence>
<keyword evidence="4" id="KW-0325">Glycoprotein</keyword>
<dbReference type="AlphaFoldDB" id="A0A9Q0D965"/>
<dbReference type="InterPro" id="IPR006028">
    <property type="entry name" value="GABAA/Glycine_rcpt"/>
</dbReference>
<evidence type="ECO:0000313" key="12">
    <source>
        <dbReference type="Proteomes" id="UP001148018"/>
    </source>
</evidence>
<keyword evidence="3" id="KW-0406">Ion transport</keyword>
<comment type="caution">
    <text evidence="11">The sequence shown here is derived from an EMBL/GenBank/DDBJ whole genome shotgun (WGS) entry which is preliminary data.</text>
</comment>
<evidence type="ECO:0000256" key="3">
    <source>
        <dbReference type="ARBA" id="ARBA00023173"/>
    </source>
</evidence>
<keyword evidence="3" id="KW-0869">Chloride channel</keyword>
<evidence type="ECO:0000256" key="9">
    <source>
        <dbReference type="SAM" id="Phobius"/>
    </source>
</evidence>
<keyword evidence="9" id="KW-0472">Membrane</keyword>
<feature type="transmembrane region" description="Helical" evidence="9">
    <location>
        <begin position="58"/>
        <end position="77"/>
    </location>
</feature>
<feature type="compositionally biased region" description="Acidic residues" evidence="8">
    <location>
        <begin position="114"/>
        <end position="131"/>
    </location>
</feature>